<gene>
    <name evidence="1" type="ORF">AVDCRST_MAG74-2591</name>
</gene>
<reference evidence="1" key="1">
    <citation type="submission" date="2020-02" db="EMBL/GenBank/DDBJ databases">
        <authorList>
            <person name="Meier V. D."/>
        </authorList>
    </citation>
    <scope>NUCLEOTIDE SEQUENCE</scope>
    <source>
        <strain evidence="1">AVDCRST_MAG74</strain>
    </source>
</reference>
<organism evidence="1">
    <name type="scientific">uncultured Pyrinomonadaceae bacterium</name>
    <dbReference type="NCBI Taxonomy" id="2283094"/>
    <lineage>
        <taxon>Bacteria</taxon>
        <taxon>Pseudomonadati</taxon>
        <taxon>Acidobacteriota</taxon>
        <taxon>Blastocatellia</taxon>
        <taxon>Blastocatellales</taxon>
        <taxon>Pyrinomonadaceae</taxon>
        <taxon>environmental samples</taxon>
    </lineage>
</organism>
<sequence length="43" mass="5037">MKATIVRLYGNAAHRQRRLKRKKGERKSFSLLQITNLARPITD</sequence>
<name>A0A6J4PKQ0_9BACT</name>
<protein>
    <submittedName>
        <fullName evidence="1">Uncharacterized protein</fullName>
    </submittedName>
</protein>
<proteinExistence type="predicted"/>
<dbReference type="EMBL" id="CADCUR010000239">
    <property type="protein sequence ID" value="CAA9415447.1"/>
    <property type="molecule type" value="Genomic_DNA"/>
</dbReference>
<evidence type="ECO:0000313" key="1">
    <source>
        <dbReference type="EMBL" id="CAA9415447.1"/>
    </source>
</evidence>
<dbReference type="AlphaFoldDB" id="A0A6J4PKQ0"/>
<accession>A0A6J4PKQ0</accession>